<protein>
    <submittedName>
        <fullName evidence="1">Uncharacterized protein</fullName>
    </submittedName>
</protein>
<dbReference type="Proteomes" id="UP000613768">
    <property type="component" value="Unassembled WGS sequence"/>
</dbReference>
<comment type="caution">
    <text evidence="1">The sequence shown here is derived from an EMBL/GenBank/DDBJ whole genome shotgun (WGS) entry which is preliminary data.</text>
</comment>
<dbReference type="AlphaFoldDB" id="A0AAW3ZQ44"/>
<name>A0AAW3ZQ44_9GAMM</name>
<accession>A0AAW3ZQ44</accession>
<evidence type="ECO:0000313" key="2">
    <source>
        <dbReference type="Proteomes" id="UP000613768"/>
    </source>
</evidence>
<organism evidence="1 2">
    <name type="scientific">Pseudomarimonas arenosa</name>
    <dbReference type="NCBI Taxonomy" id="2774145"/>
    <lineage>
        <taxon>Bacteria</taxon>
        <taxon>Pseudomonadati</taxon>
        <taxon>Pseudomonadota</taxon>
        <taxon>Gammaproteobacteria</taxon>
        <taxon>Lysobacterales</taxon>
        <taxon>Lysobacteraceae</taxon>
        <taxon>Pseudomarimonas</taxon>
    </lineage>
</organism>
<keyword evidence="2" id="KW-1185">Reference proteome</keyword>
<dbReference type="EMBL" id="JACYTR010000125">
    <property type="protein sequence ID" value="MBD8528315.1"/>
    <property type="molecule type" value="Genomic_DNA"/>
</dbReference>
<sequence>MIIVRYGRCFASSAGRGGVKLDPPDIAKRLASPLDTLHLGLIERRNATLRMPATNISTACTFIWLVATRLRNSSPTQRSPLPAPC</sequence>
<evidence type="ECO:0000313" key="1">
    <source>
        <dbReference type="EMBL" id="MBD8528315.1"/>
    </source>
</evidence>
<reference evidence="1 2" key="1">
    <citation type="submission" date="2020-09" db="EMBL/GenBank/DDBJ databases">
        <title>Pseudoxanthomonas sp. CAU 1598 isolated from sand of Yaerae Beach.</title>
        <authorList>
            <person name="Kim W."/>
        </authorList>
    </citation>
    <scope>NUCLEOTIDE SEQUENCE [LARGE SCALE GENOMIC DNA]</scope>
    <source>
        <strain evidence="1 2">CAU 1598</strain>
    </source>
</reference>
<gene>
    <name evidence="1" type="ORF">IFO71_21425</name>
</gene>
<proteinExistence type="predicted"/>